<keyword evidence="1" id="KW-0255">Endonuclease</keyword>
<dbReference type="GeneID" id="63911575"/>
<sequence length="116" mass="13047">MARKTGPTPRTVTTVQGRSGGICERCGWAEGQQIHHRRPRGMGGTRDADVNGAGNLLHVCYPCHRWIEENREESLRLGYLISRLTASKSWQVPVFYRGTWKLINDFGEAEKVPAPN</sequence>
<keyword evidence="2" id="KW-1185">Reference proteome</keyword>
<evidence type="ECO:0000313" key="1">
    <source>
        <dbReference type="EMBL" id="AXQ51885.1"/>
    </source>
</evidence>
<keyword evidence="1" id="KW-0540">Nuclease</keyword>
<protein>
    <submittedName>
        <fullName evidence="1">HNH endonuclease</fullName>
    </submittedName>
</protein>
<evidence type="ECO:0000313" key="2">
    <source>
        <dbReference type="Proteomes" id="UP000264051"/>
    </source>
</evidence>
<dbReference type="InterPro" id="IPR003615">
    <property type="entry name" value="HNH_nuc"/>
</dbReference>
<reference evidence="2" key="1">
    <citation type="submission" date="2018-07" db="EMBL/GenBank/DDBJ databases">
        <authorList>
            <person name="Byford A.D."/>
            <person name="Nguyen L.Q."/>
            <person name="Alvarez I.A."/>
            <person name="Bhandari M."/>
            <person name="Desselle J.R."/>
            <person name="Duong Q.-N.N."/>
            <person name="Dupree A.F."/>
            <person name="Feroben K.E."/>
            <person name="Garrison M.E."/>
            <person name="Higginbotham J.L."/>
            <person name="Hunter C.W."/>
            <person name="Knight B.A."/>
            <person name="Lee J.A."/>
            <person name="Lewis I.C."/>
            <person name="Long E.L."/>
            <person name="Rimal A."/>
            <person name="Sinnasone S."/>
            <person name="Tandukar J."/>
            <person name="Willis C.E."/>
            <person name="Nguyen A.V."/>
            <person name="Hancock A.M."/>
            <person name="Dicus A.P."/>
            <person name="Gallien G.E."/>
            <person name="Weidemeier A.M.D."/>
            <person name="Gissendanner C.R."/>
            <person name="Findley A.M."/>
            <person name="Bollivar D.W."/>
            <person name="Garlena R.A."/>
            <person name="Russell D.A."/>
            <person name="Pope W.H."/>
            <person name="Jacobs-Sera D."/>
            <person name="Hatfull G.F."/>
        </authorList>
    </citation>
    <scope>NUCLEOTIDE SEQUENCE [LARGE SCALE GENOMIC DNA]</scope>
</reference>
<accession>A0A385D0X9</accession>
<dbReference type="KEGG" id="vg:63911575"/>
<proteinExistence type="predicted"/>
<dbReference type="EMBL" id="MH697580">
    <property type="protein sequence ID" value="AXQ51885.1"/>
    <property type="molecule type" value="Genomic_DNA"/>
</dbReference>
<organism evidence="1 2">
    <name type="scientific">Gordonia phage Catfish</name>
    <dbReference type="NCBI Taxonomy" id="2301538"/>
    <lineage>
        <taxon>Viruses</taxon>
        <taxon>Duplodnaviria</taxon>
        <taxon>Heunggongvirae</taxon>
        <taxon>Uroviricota</taxon>
        <taxon>Caudoviricetes</taxon>
        <taxon>Ruthgordonvirinae</taxon>
        <taxon>Catfishvirus</taxon>
        <taxon>Catfishvirus catfish</taxon>
    </lineage>
</organism>
<name>A0A385D0X9_9CAUD</name>
<gene>
    <name evidence="1" type="primary">49</name>
    <name evidence="1" type="ORF">SEA_CATFISH_49</name>
</gene>
<dbReference type="Proteomes" id="UP000264051">
    <property type="component" value="Segment"/>
</dbReference>
<dbReference type="GO" id="GO:0004519">
    <property type="term" value="F:endonuclease activity"/>
    <property type="evidence" value="ECO:0007669"/>
    <property type="project" value="UniProtKB-KW"/>
</dbReference>
<dbReference type="RefSeq" id="YP_010050838.1">
    <property type="nucleotide sequence ID" value="NC_054434.1"/>
</dbReference>
<dbReference type="CDD" id="cd00085">
    <property type="entry name" value="HNHc"/>
    <property type="match status" value="1"/>
</dbReference>
<keyword evidence="1" id="KW-0378">Hydrolase</keyword>